<evidence type="ECO:0000313" key="1">
    <source>
        <dbReference type="EMBL" id="KFN03335.1"/>
    </source>
</evidence>
<organism evidence="1 2">
    <name type="scientific">Bacillus clarus</name>
    <dbReference type="NCBI Taxonomy" id="2338372"/>
    <lineage>
        <taxon>Bacteria</taxon>
        <taxon>Bacillati</taxon>
        <taxon>Bacillota</taxon>
        <taxon>Bacilli</taxon>
        <taxon>Bacillales</taxon>
        <taxon>Bacillaceae</taxon>
        <taxon>Bacillus</taxon>
        <taxon>Bacillus cereus group</taxon>
    </lineage>
</organism>
<dbReference type="PATRIC" id="fig|1405.8.peg.2838"/>
<dbReference type="Proteomes" id="UP000029389">
    <property type="component" value="Unassembled WGS sequence"/>
</dbReference>
<sequence>MGKNRKINTKKDFLMYGAMNKKAYVDTFLNNGASLAEGMVPAKFTKGPDDKDFRKENGNLVKDSVKVAKVNWKKAKQELSTDKVTLELLTRDNAIAKKTGLAGNEKAP</sequence>
<gene>
    <name evidence="1" type="primary">pXO2-66</name>
    <name evidence="1" type="ORF">DJ93_2690</name>
</gene>
<comment type="caution">
    <text evidence="1">The sequence shown here is derived from an EMBL/GenBank/DDBJ whole genome shotgun (WGS) entry which is preliminary data.</text>
</comment>
<proteinExistence type="predicted"/>
<dbReference type="AlphaFoldDB" id="A0A090YZG8"/>
<reference evidence="1 2" key="1">
    <citation type="submission" date="2014-04" db="EMBL/GenBank/DDBJ databases">
        <authorList>
            <person name="Bishop-Lilly K.A."/>
            <person name="Broomall S.M."/>
            <person name="Chain P.S."/>
            <person name="Chertkov O."/>
            <person name="Coyne S.R."/>
            <person name="Daligault H.E."/>
            <person name="Davenport K.W."/>
            <person name="Erkkila T."/>
            <person name="Frey K.G."/>
            <person name="Gibbons H.S."/>
            <person name="Gu W."/>
            <person name="Jaissle J."/>
            <person name="Johnson S.L."/>
            <person name="Koroleva G.I."/>
            <person name="Ladner J.T."/>
            <person name="Lo C.-C."/>
            <person name="Minogue T.D."/>
            <person name="Munk C."/>
            <person name="Palacios G.F."/>
            <person name="Redden C.L."/>
            <person name="Rosenzweig C.N."/>
            <person name="Scholz M.B."/>
            <person name="Teshima H."/>
            <person name="Xu Y."/>
        </authorList>
    </citation>
    <scope>NUCLEOTIDE SEQUENCE [LARGE SCALE GENOMIC DNA]</scope>
    <source>
        <strain evidence="1 2">BHP</strain>
    </source>
</reference>
<dbReference type="EMBL" id="JMQC01000008">
    <property type="protein sequence ID" value="KFN03335.1"/>
    <property type="molecule type" value="Genomic_DNA"/>
</dbReference>
<dbReference type="Gene3D" id="3.10.105.10">
    <property type="entry name" value="Dipeptide-binding Protein, Domain 3"/>
    <property type="match status" value="1"/>
</dbReference>
<evidence type="ECO:0000313" key="2">
    <source>
        <dbReference type="Proteomes" id="UP000029389"/>
    </source>
</evidence>
<accession>A0A090YZG8</accession>
<name>A0A090YZG8_9BACI</name>
<protein>
    <submittedName>
        <fullName evidence="1">Pheromone binding domain protein</fullName>
    </submittedName>
</protein>
<dbReference type="STRING" id="1405.B7492_01100"/>